<evidence type="ECO:0000313" key="2">
    <source>
        <dbReference type="Proteomes" id="UP000076234"/>
    </source>
</evidence>
<evidence type="ECO:0008006" key="3">
    <source>
        <dbReference type="Google" id="ProtNLM"/>
    </source>
</evidence>
<reference evidence="1 2" key="2">
    <citation type="journal article" date="2016" name="Genome Announc.">
        <title>Complete Genome Sequence of Sphingopyxis terrae Strain 203-1 (NBRC 111660), a Polyethylene Glycol Degrader.</title>
        <authorList>
            <person name="Ohtsubo Y."/>
            <person name="Nonoyama S."/>
            <person name="Nagata Y."/>
            <person name="Numata M."/>
            <person name="Tsuchikane K."/>
            <person name="Hosoyama A."/>
            <person name="Yamazoe A."/>
            <person name="Tsuda M."/>
            <person name="Fujita N."/>
            <person name="Kawai F."/>
        </authorList>
    </citation>
    <scope>NUCLEOTIDE SEQUENCE [LARGE SCALE GENOMIC DNA]</scope>
    <source>
        <strain evidence="1 2">203-1</strain>
    </source>
</reference>
<dbReference type="Proteomes" id="UP000076234">
    <property type="component" value="Chromosome"/>
</dbReference>
<reference evidence="2" key="1">
    <citation type="submission" date="2015-11" db="EMBL/GenBank/DDBJ databases">
        <title>Complete genome sequence of a polyethylene glycol-degrading strain Sphingopyxis terrae strain 203-1 (NBRC 15098).</title>
        <authorList>
            <person name="Yoshiyuki O."/>
            <person name="Shouta N."/>
            <person name="Nagata Y."/>
            <person name="Numata M."/>
            <person name="Tsuchikane K."/>
            <person name="Hosoyama A."/>
            <person name="Yamazoe A."/>
            <person name="Tsuda M."/>
            <person name="Fujita N."/>
            <person name="Kawai F."/>
        </authorList>
    </citation>
    <scope>NUCLEOTIDE SEQUENCE [LARGE SCALE GENOMIC DNA]</scope>
    <source>
        <strain evidence="2">203-1</strain>
    </source>
</reference>
<proteinExistence type="predicted"/>
<protein>
    <recommendedName>
        <fullName evidence="3">ABC-type transport auxiliary lipoprotein component domain-containing protein</fullName>
    </recommendedName>
</protein>
<dbReference type="EMBL" id="CP013342">
    <property type="protein sequence ID" value="AMU93135.1"/>
    <property type="molecule type" value="Genomic_DNA"/>
</dbReference>
<dbReference type="Gene3D" id="3.40.50.10610">
    <property type="entry name" value="ABC-type transport auxiliary lipoprotein component"/>
    <property type="match status" value="1"/>
</dbReference>
<accession>A0A142VV42</accession>
<sequence length="118" mass="12730">MRPAPEMIREAIAGSVARKIDHAYIPVQSVASDHYVLSARLSSFAAYYEQGPDAAPIIRIAAQVELSRSKESEPLAVTRIVLDRTASANSVSSIVEAFDRASLEMADKIASWTAAVIN</sequence>
<gene>
    <name evidence="1" type="ORF">AOA14_00755</name>
</gene>
<name>A0A142VV42_9SPHN</name>
<organism evidence="1 2">
    <name type="scientific">Sphingopyxis terrae subsp. terrae NBRC 15098</name>
    <dbReference type="NCBI Taxonomy" id="1219058"/>
    <lineage>
        <taxon>Bacteria</taxon>
        <taxon>Pseudomonadati</taxon>
        <taxon>Pseudomonadota</taxon>
        <taxon>Alphaproteobacteria</taxon>
        <taxon>Sphingomonadales</taxon>
        <taxon>Sphingomonadaceae</taxon>
        <taxon>Sphingopyxis</taxon>
    </lineage>
</organism>
<dbReference type="AlphaFoldDB" id="A0A142VV42"/>
<dbReference type="STRING" id="1219058.AOA14_00755"/>
<evidence type="ECO:0000313" key="1">
    <source>
        <dbReference type="EMBL" id="AMU93135.1"/>
    </source>
</evidence>
<dbReference type="SUPFAM" id="SSF159594">
    <property type="entry name" value="XCC0632-like"/>
    <property type="match status" value="1"/>
</dbReference>
<dbReference type="KEGG" id="ster:AOA14_00755"/>